<evidence type="ECO:0000313" key="1">
    <source>
        <dbReference type="EMBL" id="KAJ2882637.1"/>
    </source>
</evidence>
<name>A0ACC1LUN8_9FUNG</name>
<organism evidence="1 2">
    <name type="scientific">Coemansia aciculifera</name>
    <dbReference type="NCBI Taxonomy" id="417176"/>
    <lineage>
        <taxon>Eukaryota</taxon>
        <taxon>Fungi</taxon>
        <taxon>Fungi incertae sedis</taxon>
        <taxon>Zoopagomycota</taxon>
        <taxon>Kickxellomycotina</taxon>
        <taxon>Kickxellomycetes</taxon>
        <taxon>Kickxellales</taxon>
        <taxon>Kickxellaceae</taxon>
        <taxon>Coemansia</taxon>
    </lineage>
</organism>
<sequence>MDSEEATFIICSIDSLTKENRLLRKRVNALEQSTHQTLLNARFPTGFSEYTAVAATDECDEGIEPLTTQRLNEVLRGIGISSSWSDLRQLYPPRQSGFAPQHTLESKADDGDEAYSQAATMAAYGMELLRVALGSPQINRRLTRQAHRLLGSLCATLVETRSRHRSKEATRKTSDDSGIFPAKRPRSTEQLTSHTSCENGDSRHSDSELTDLGSDYSRTEQRLKKTSRR</sequence>
<protein>
    <submittedName>
        <fullName evidence="1">Uncharacterized protein</fullName>
    </submittedName>
</protein>
<feature type="non-terminal residue" evidence="1">
    <location>
        <position position="229"/>
    </location>
</feature>
<evidence type="ECO:0000313" key="2">
    <source>
        <dbReference type="Proteomes" id="UP001139981"/>
    </source>
</evidence>
<accession>A0ACC1LUN8</accession>
<gene>
    <name evidence="1" type="ORF">IWW38_005634</name>
</gene>
<proteinExistence type="predicted"/>
<dbReference type="Proteomes" id="UP001139981">
    <property type="component" value="Unassembled WGS sequence"/>
</dbReference>
<dbReference type="EMBL" id="JANBVB010002758">
    <property type="protein sequence ID" value="KAJ2882637.1"/>
    <property type="molecule type" value="Genomic_DNA"/>
</dbReference>
<reference evidence="1" key="1">
    <citation type="submission" date="2022-07" db="EMBL/GenBank/DDBJ databases">
        <title>Phylogenomic reconstructions and comparative analyses of Kickxellomycotina fungi.</title>
        <authorList>
            <person name="Reynolds N.K."/>
            <person name="Stajich J.E."/>
            <person name="Barry K."/>
            <person name="Grigoriev I.V."/>
            <person name="Crous P."/>
            <person name="Smith M.E."/>
        </authorList>
    </citation>
    <scope>NUCLEOTIDE SEQUENCE</scope>
    <source>
        <strain evidence="1">CBS 190363</strain>
    </source>
</reference>
<keyword evidence="2" id="KW-1185">Reference proteome</keyword>
<comment type="caution">
    <text evidence="1">The sequence shown here is derived from an EMBL/GenBank/DDBJ whole genome shotgun (WGS) entry which is preliminary data.</text>
</comment>